<organism evidence="1 2">
    <name type="scientific">Actinomadura napierensis</name>
    <dbReference type="NCBI Taxonomy" id="267854"/>
    <lineage>
        <taxon>Bacteria</taxon>
        <taxon>Bacillati</taxon>
        <taxon>Actinomycetota</taxon>
        <taxon>Actinomycetes</taxon>
        <taxon>Streptosporangiales</taxon>
        <taxon>Thermomonosporaceae</taxon>
        <taxon>Actinomadura</taxon>
    </lineage>
</organism>
<sequence length="79" mass="9040">MQTHAPREDAVLRQLQEEFTGHRIWRSRRWDGQAGDWVATLLDRAAGVDPTVIRSDAEALRTALVEERERAAGTTKRAW</sequence>
<evidence type="ECO:0000313" key="1">
    <source>
        <dbReference type="EMBL" id="GAA2156382.1"/>
    </source>
</evidence>
<dbReference type="RefSeq" id="WP_344275972.1">
    <property type="nucleotide sequence ID" value="NZ_BAAAMR010000072.1"/>
</dbReference>
<protein>
    <submittedName>
        <fullName evidence="1">Uncharacterized protein</fullName>
    </submittedName>
</protein>
<proteinExistence type="predicted"/>
<name>A0ABP5LY65_9ACTN</name>
<reference evidence="2" key="1">
    <citation type="journal article" date="2019" name="Int. J. Syst. Evol. Microbiol.">
        <title>The Global Catalogue of Microorganisms (GCM) 10K type strain sequencing project: providing services to taxonomists for standard genome sequencing and annotation.</title>
        <authorList>
            <consortium name="The Broad Institute Genomics Platform"/>
            <consortium name="The Broad Institute Genome Sequencing Center for Infectious Disease"/>
            <person name="Wu L."/>
            <person name="Ma J."/>
        </authorList>
    </citation>
    <scope>NUCLEOTIDE SEQUENCE [LARGE SCALE GENOMIC DNA]</scope>
    <source>
        <strain evidence="2">JCM 13850</strain>
    </source>
</reference>
<accession>A0ABP5LY65</accession>
<comment type="caution">
    <text evidence="1">The sequence shown here is derived from an EMBL/GenBank/DDBJ whole genome shotgun (WGS) entry which is preliminary data.</text>
</comment>
<keyword evidence="2" id="KW-1185">Reference proteome</keyword>
<evidence type="ECO:0000313" key="2">
    <source>
        <dbReference type="Proteomes" id="UP001501020"/>
    </source>
</evidence>
<dbReference type="EMBL" id="BAAAMR010000072">
    <property type="protein sequence ID" value="GAA2156382.1"/>
    <property type="molecule type" value="Genomic_DNA"/>
</dbReference>
<dbReference type="Proteomes" id="UP001501020">
    <property type="component" value="Unassembled WGS sequence"/>
</dbReference>
<gene>
    <name evidence="1" type="ORF">GCM10009727_65030</name>
</gene>